<dbReference type="AlphaFoldDB" id="A0A0K8MBF3"/>
<proteinExistence type="predicted"/>
<dbReference type="Proteomes" id="UP000036771">
    <property type="component" value="Unassembled WGS sequence"/>
</dbReference>
<organism evidence="1 2">
    <name type="scientific">Caedimonas varicaedens</name>
    <dbReference type="NCBI Taxonomy" id="1629334"/>
    <lineage>
        <taxon>Bacteria</taxon>
        <taxon>Pseudomonadati</taxon>
        <taxon>Pseudomonadota</taxon>
        <taxon>Alphaproteobacteria</taxon>
        <taxon>Holosporales</taxon>
        <taxon>Caedimonadaceae</taxon>
        <taxon>Caedimonas</taxon>
    </lineage>
</organism>
<evidence type="ECO:0000313" key="1">
    <source>
        <dbReference type="EMBL" id="GAO97846.1"/>
    </source>
</evidence>
<comment type="caution">
    <text evidence="1">The sequence shown here is derived from an EMBL/GenBank/DDBJ whole genome shotgun (WGS) entry which is preliminary data.</text>
</comment>
<keyword evidence="2" id="KW-1185">Reference proteome</keyword>
<protein>
    <submittedName>
        <fullName evidence="1">Uncharacterized protein</fullName>
    </submittedName>
</protein>
<accession>A0A0K8MBF3</accession>
<sequence length="59" mass="6611">MAARVKYIIALLALHTQPYTETAKNIFLRMLNVISWGATACPISPFVRFTTALKKLSTK</sequence>
<gene>
    <name evidence="1" type="ORF">Cva_00486</name>
</gene>
<dbReference type="STRING" id="1629334.Cva_00486"/>
<dbReference type="EMBL" id="BBVC01000019">
    <property type="protein sequence ID" value="GAO97846.1"/>
    <property type="molecule type" value="Genomic_DNA"/>
</dbReference>
<evidence type="ECO:0000313" key="2">
    <source>
        <dbReference type="Proteomes" id="UP000036771"/>
    </source>
</evidence>
<reference evidence="1 2" key="1">
    <citation type="submission" date="2015-03" db="EMBL/GenBank/DDBJ databases">
        <title>Caedibacter varicaedens, whole genome shotgun sequence.</title>
        <authorList>
            <person name="Suzuki H."/>
            <person name="Dapper A.L."/>
            <person name="Gibson A.K."/>
            <person name="Jackson C."/>
            <person name="Lee H."/>
            <person name="Pejaver V.R."/>
            <person name="Doak T."/>
            <person name="Lynch M."/>
        </authorList>
    </citation>
    <scope>NUCLEOTIDE SEQUENCE [LARGE SCALE GENOMIC DNA]</scope>
</reference>
<name>A0A0K8MBF3_9PROT</name>